<evidence type="ECO:0000256" key="6">
    <source>
        <dbReference type="ARBA" id="ARBA00023601"/>
    </source>
</evidence>
<keyword evidence="5" id="KW-0411">Iron-sulfur</keyword>
<organism evidence="8 9">
    <name type="scientific">Marinobacter xestospongiae</name>
    <dbReference type="NCBI Taxonomy" id="994319"/>
    <lineage>
        <taxon>Bacteria</taxon>
        <taxon>Pseudomonadati</taxon>
        <taxon>Pseudomonadota</taxon>
        <taxon>Gammaproteobacteria</taxon>
        <taxon>Pseudomonadales</taxon>
        <taxon>Marinobacteraceae</taxon>
        <taxon>Marinobacter</taxon>
    </lineage>
</organism>
<name>A0ABU3W1E5_9GAMM</name>
<dbReference type="InterPro" id="IPR013785">
    <property type="entry name" value="Aldolase_TIM"/>
</dbReference>
<protein>
    <submittedName>
        <fullName evidence="8">Radical SAM protein</fullName>
    </submittedName>
</protein>
<feature type="domain" description="Radical SAM core" evidence="7">
    <location>
        <begin position="61"/>
        <end position="265"/>
    </location>
</feature>
<proteinExistence type="inferred from homology"/>
<evidence type="ECO:0000256" key="2">
    <source>
        <dbReference type="ARBA" id="ARBA00022691"/>
    </source>
</evidence>
<evidence type="ECO:0000313" key="9">
    <source>
        <dbReference type="Proteomes" id="UP001269819"/>
    </source>
</evidence>
<keyword evidence="9" id="KW-1185">Reference proteome</keyword>
<keyword evidence="4" id="KW-0408">Iron</keyword>
<dbReference type="InterPro" id="IPR007197">
    <property type="entry name" value="rSAM"/>
</dbReference>
<evidence type="ECO:0000256" key="4">
    <source>
        <dbReference type="ARBA" id="ARBA00023004"/>
    </source>
</evidence>
<evidence type="ECO:0000313" key="8">
    <source>
        <dbReference type="EMBL" id="MDV2080359.1"/>
    </source>
</evidence>
<keyword evidence="3" id="KW-0479">Metal-binding</keyword>
<dbReference type="PANTHER" id="PTHR43273:SF3">
    <property type="entry name" value="ANAEROBIC SULFATASE-MATURATING ENZYME HOMOLOG ASLB-RELATED"/>
    <property type="match status" value="1"/>
</dbReference>
<evidence type="ECO:0000256" key="3">
    <source>
        <dbReference type="ARBA" id="ARBA00022723"/>
    </source>
</evidence>
<dbReference type="PANTHER" id="PTHR43273">
    <property type="entry name" value="ANAEROBIC SULFATASE-MATURATING ENZYME HOMOLOG ASLB-RELATED"/>
    <property type="match status" value="1"/>
</dbReference>
<dbReference type="SFLD" id="SFLDS00029">
    <property type="entry name" value="Radical_SAM"/>
    <property type="match status" value="1"/>
</dbReference>
<comment type="caution">
    <text evidence="8">The sequence shown here is derived from an EMBL/GenBank/DDBJ whole genome shotgun (WGS) entry which is preliminary data.</text>
</comment>
<comment type="cofactor">
    <cofactor evidence="1">
        <name>[4Fe-4S] cluster</name>
        <dbReference type="ChEBI" id="CHEBI:49883"/>
    </cofactor>
</comment>
<dbReference type="RefSeq" id="WP_316974818.1">
    <property type="nucleotide sequence ID" value="NZ_JAWIIJ010000013.1"/>
</dbReference>
<dbReference type="PROSITE" id="PS51918">
    <property type="entry name" value="RADICAL_SAM"/>
    <property type="match status" value="1"/>
</dbReference>
<dbReference type="Pfam" id="PF04055">
    <property type="entry name" value="Radical_SAM"/>
    <property type="match status" value="1"/>
</dbReference>
<dbReference type="InterPro" id="IPR058240">
    <property type="entry name" value="rSAM_sf"/>
</dbReference>
<comment type="similarity">
    <text evidence="6">Belongs to the radical SAM superfamily. Anaerobic sulfatase-maturating enzyme family.</text>
</comment>
<dbReference type="SUPFAM" id="SSF102114">
    <property type="entry name" value="Radical SAM enzymes"/>
    <property type="match status" value="1"/>
</dbReference>
<evidence type="ECO:0000256" key="1">
    <source>
        <dbReference type="ARBA" id="ARBA00001966"/>
    </source>
</evidence>
<sequence length="334" mass="37848">MGAWDADPSDPGSALFQSYFDRHFRIFCYLAIRPLHNLRGTLAVSETSIPVDIVEPTQYPQGISGRMHLQINWNCNYTCSYCFQNGKRANQPRLESLQGWREAFLSLTPPWKILITGGEPLLNKNAEELAEIISSCGHYIHLITNLSLPERNISNFINHAGVGLRIISASWHPEHISLSSFITKAKNVKNLMPGSSKFIASYVYTGDNTELEKIAFLAKEHQIPFQIRLMRKNDVTDRKVEETLAETAQSPWLSYRKTRSWFGHHCSAGKDYFVVDGTGHIYRCFSDLDTGKAPIGNFLKGDLKMSKSICLHRSECCMIGLEFPSRSDERKLIS</sequence>
<dbReference type="CDD" id="cd01335">
    <property type="entry name" value="Radical_SAM"/>
    <property type="match status" value="1"/>
</dbReference>
<evidence type="ECO:0000259" key="7">
    <source>
        <dbReference type="PROSITE" id="PS51918"/>
    </source>
</evidence>
<dbReference type="Proteomes" id="UP001269819">
    <property type="component" value="Unassembled WGS sequence"/>
</dbReference>
<keyword evidence="2" id="KW-0949">S-adenosyl-L-methionine</keyword>
<dbReference type="Gene3D" id="3.20.20.70">
    <property type="entry name" value="Aldolase class I"/>
    <property type="match status" value="1"/>
</dbReference>
<dbReference type="InterPro" id="IPR023867">
    <property type="entry name" value="Sulphatase_maturase_rSAM"/>
</dbReference>
<evidence type="ECO:0000256" key="5">
    <source>
        <dbReference type="ARBA" id="ARBA00023014"/>
    </source>
</evidence>
<accession>A0ABU3W1E5</accession>
<reference evidence="8 9" key="1">
    <citation type="submission" date="2023-10" db="EMBL/GenBank/DDBJ databases">
        <title>Characteristics and mechanism of a salt-tolerant marine origin heterotrophic nitrifying- aerobic denitrifying bacteria Marinobacter xestospongiae HN1.</title>
        <authorList>
            <person name="Qi R."/>
        </authorList>
    </citation>
    <scope>NUCLEOTIDE SEQUENCE [LARGE SCALE GENOMIC DNA]</scope>
    <source>
        <strain evidence="8 9">HN1</strain>
    </source>
</reference>
<dbReference type="EMBL" id="JAWIIJ010000013">
    <property type="protein sequence ID" value="MDV2080359.1"/>
    <property type="molecule type" value="Genomic_DNA"/>
</dbReference>
<gene>
    <name evidence="8" type="ORF">RYS15_16850</name>
</gene>